<feature type="compositionally biased region" description="Basic residues" evidence="1">
    <location>
        <begin position="138"/>
        <end position="150"/>
    </location>
</feature>
<keyword evidence="3" id="KW-1185">Reference proteome</keyword>
<feature type="region of interest" description="Disordered" evidence="1">
    <location>
        <begin position="297"/>
        <end position="323"/>
    </location>
</feature>
<dbReference type="EMBL" id="JAKELL010000001">
    <property type="protein sequence ID" value="KAH9001272.1"/>
    <property type="molecule type" value="Genomic_DNA"/>
</dbReference>
<sequence>MSLTIKIPTKRNNSNNSGPDPSNARRKSTRRRVTTDSEEDDYEPSPTHSESKQRRKQAPRVKGEREDDSSLRDSARVRDRSQPGGSKRPRDDPLSVDEPEGQLDATVSPDVDSSANATATAALEVVKEESASVSLPPFKKKRLPPIKKNKPNAVPLTNVTPSHPTGKLGQEAKTGPSLVQEESVDTLSVLKRPKRINNQQEVNLNDKSVYESLFKHSGGSIPRAGLNLKEKEERRRELDGMREEDRRRRAADACKLIEHVFDLRAQHNKITSFVERLQARRSGALWPNILAVAFRQERERDDHRREQERARQGEVTGKGKESG</sequence>
<protein>
    <submittedName>
        <fullName evidence="2">Uncharacterized protein</fullName>
    </submittedName>
</protein>
<comment type="caution">
    <text evidence="2">The sequence shown here is derived from an EMBL/GenBank/DDBJ whole genome shotgun (WGS) entry which is preliminary data.</text>
</comment>
<feature type="region of interest" description="Disordered" evidence="1">
    <location>
        <begin position="127"/>
        <end position="177"/>
    </location>
</feature>
<proteinExistence type="predicted"/>
<reference evidence="2" key="1">
    <citation type="submission" date="2022-01" db="EMBL/GenBank/DDBJ databases">
        <title>Comparative genomics reveals a dynamic genome evolution in the ectomycorrhizal milk-cap (Lactarius) mushrooms.</title>
        <authorList>
            <consortium name="DOE Joint Genome Institute"/>
            <person name="Lebreton A."/>
            <person name="Tang N."/>
            <person name="Kuo A."/>
            <person name="LaButti K."/>
            <person name="Drula E."/>
            <person name="Barry K."/>
            <person name="Clum A."/>
            <person name="Lipzen A."/>
            <person name="Mousain D."/>
            <person name="Ng V."/>
            <person name="Wang R."/>
            <person name="Wang X."/>
            <person name="Dai Y."/>
            <person name="Henrissat B."/>
            <person name="Grigoriev I.V."/>
            <person name="Guerin-Laguette A."/>
            <person name="Yu F."/>
            <person name="Martin F.M."/>
        </authorList>
    </citation>
    <scope>NUCLEOTIDE SEQUENCE</scope>
    <source>
        <strain evidence="2">QP</strain>
    </source>
</reference>
<evidence type="ECO:0000313" key="2">
    <source>
        <dbReference type="EMBL" id="KAH9001272.1"/>
    </source>
</evidence>
<feature type="region of interest" description="Disordered" evidence="1">
    <location>
        <begin position="1"/>
        <end position="115"/>
    </location>
</feature>
<feature type="compositionally biased region" description="Basic and acidic residues" evidence="1">
    <location>
        <begin position="61"/>
        <end position="81"/>
    </location>
</feature>
<organism evidence="2 3">
    <name type="scientific">Lactarius akahatsu</name>
    <dbReference type="NCBI Taxonomy" id="416441"/>
    <lineage>
        <taxon>Eukaryota</taxon>
        <taxon>Fungi</taxon>
        <taxon>Dikarya</taxon>
        <taxon>Basidiomycota</taxon>
        <taxon>Agaricomycotina</taxon>
        <taxon>Agaricomycetes</taxon>
        <taxon>Russulales</taxon>
        <taxon>Russulaceae</taxon>
        <taxon>Lactarius</taxon>
    </lineage>
</organism>
<gene>
    <name evidence="2" type="ORF">EDB92DRAFT_1939032</name>
</gene>
<evidence type="ECO:0000256" key="1">
    <source>
        <dbReference type="SAM" id="MobiDB-lite"/>
    </source>
</evidence>
<feature type="compositionally biased region" description="Low complexity" evidence="1">
    <location>
        <begin position="12"/>
        <end position="22"/>
    </location>
</feature>
<dbReference type="Proteomes" id="UP001201163">
    <property type="component" value="Unassembled WGS sequence"/>
</dbReference>
<evidence type="ECO:0000313" key="3">
    <source>
        <dbReference type="Proteomes" id="UP001201163"/>
    </source>
</evidence>
<dbReference type="AlphaFoldDB" id="A0AAD4QI07"/>
<name>A0AAD4QI07_9AGAM</name>
<accession>A0AAD4QI07</accession>